<gene>
    <name evidence="1" type="ORF">F7D09_0160</name>
</gene>
<evidence type="ECO:0000313" key="2">
    <source>
        <dbReference type="Proteomes" id="UP000441772"/>
    </source>
</evidence>
<keyword evidence="2" id="KW-1185">Reference proteome</keyword>
<proteinExistence type="predicted"/>
<dbReference type="EMBL" id="WBVT01000001">
    <property type="protein sequence ID" value="KAB7791485.1"/>
    <property type="molecule type" value="Genomic_DNA"/>
</dbReference>
<sequence>MVILLVLALVGCGTQPAEDSKESDSTGPMPVFLYAASTGDAEASFSKGKVKLAEASFRKSLKMTDFRSDDDLLDHRHTLTVKNQTSDGDGLVACEIYVGTKLVDAQYSRSGSVSCSYDSWRQEFPGRTLNLPKLDQFGNDLHRLIG</sequence>
<protein>
    <submittedName>
        <fullName evidence="1">Uncharacterized protein</fullName>
    </submittedName>
</protein>
<name>A0A6I1GIQ2_9BIFI</name>
<dbReference type="AlphaFoldDB" id="A0A6I1GIQ2"/>
<accession>A0A6I1GIQ2</accession>
<comment type="caution">
    <text evidence="1">The sequence shown here is derived from an EMBL/GenBank/DDBJ whole genome shotgun (WGS) entry which is preliminary data.</text>
</comment>
<reference evidence="1 2" key="1">
    <citation type="submission" date="2019-09" db="EMBL/GenBank/DDBJ databases">
        <title>Characterization of the phylogenetic diversity of two novel species belonging to the genus Bifidobacterium: Bifidobacterium cebidarum sp. nov. and Bifidobacterium leontopitheci sp. nov.</title>
        <authorList>
            <person name="Lugli G.A."/>
            <person name="Duranti S."/>
            <person name="Milani C."/>
            <person name="Turroni F."/>
            <person name="Ventura M."/>
        </authorList>
    </citation>
    <scope>NUCLEOTIDE SEQUENCE [LARGE SCALE GENOMIC DNA]</scope>
    <source>
        <strain evidence="1 2">LMG 31471</strain>
    </source>
</reference>
<dbReference type="Proteomes" id="UP000441772">
    <property type="component" value="Unassembled WGS sequence"/>
</dbReference>
<organism evidence="1 2">
    <name type="scientific">Bifidobacterium leontopitheci</name>
    <dbReference type="NCBI Taxonomy" id="2650774"/>
    <lineage>
        <taxon>Bacteria</taxon>
        <taxon>Bacillati</taxon>
        <taxon>Actinomycetota</taxon>
        <taxon>Actinomycetes</taxon>
        <taxon>Bifidobacteriales</taxon>
        <taxon>Bifidobacteriaceae</taxon>
        <taxon>Bifidobacterium</taxon>
    </lineage>
</organism>
<evidence type="ECO:0000313" key="1">
    <source>
        <dbReference type="EMBL" id="KAB7791485.1"/>
    </source>
</evidence>